<organism evidence="1 2">
    <name type="scientific">Sulfobacillus harzensis</name>
    <dbReference type="NCBI Taxonomy" id="2729629"/>
    <lineage>
        <taxon>Bacteria</taxon>
        <taxon>Bacillati</taxon>
        <taxon>Bacillota</taxon>
        <taxon>Clostridia</taxon>
        <taxon>Eubacteriales</taxon>
        <taxon>Clostridiales Family XVII. Incertae Sedis</taxon>
        <taxon>Sulfobacillus</taxon>
    </lineage>
</organism>
<proteinExistence type="predicted"/>
<evidence type="ECO:0000313" key="1">
    <source>
        <dbReference type="EMBL" id="NMP24971.1"/>
    </source>
</evidence>
<keyword evidence="2" id="KW-1185">Reference proteome</keyword>
<dbReference type="RefSeq" id="WP_169103173.1">
    <property type="nucleotide sequence ID" value="NZ_JABBVZ010000186.1"/>
</dbReference>
<gene>
    <name evidence="1" type="ORF">HIJ39_21935</name>
</gene>
<name>A0A7Y0L8V6_9FIRM</name>
<comment type="caution">
    <text evidence="1">The sequence shown here is derived from an EMBL/GenBank/DDBJ whole genome shotgun (WGS) entry which is preliminary data.</text>
</comment>
<reference evidence="1 2" key="1">
    <citation type="submission" date="2020-04" db="EMBL/GenBank/DDBJ databases">
        <authorList>
            <person name="Zhang R."/>
            <person name="Schippers A."/>
        </authorList>
    </citation>
    <scope>NUCLEOTIDE SEQUENCE [LARGE SCALE GENOMIC DNA]</scope>
    <source>
        <strain evidence="1 2">DSM 109850</strain>
    </source>
</reference>
<accession>A0A7Y0L8V6</accession>
<protein>
    <submittedName>
        <fullName evidence="1">Uncharacterized protein</fullName>
    </submittedName>
</protein>
<evidence type="ECO:0000313" key="2">
    <source>
        <dbReference type="Proteomes" id="UP000533476"/>
    </source>
</evidence>
<dbReference type="EMBL" id="JABBVZ010000186">
    <property type="protein sequence ID" value="NMP24971.1"/>
    <property type="molecule type" value="Genomic_DNA"/>
</dbReference>
<sequence length="275" mass="30853">MDNEFIASATEETIHGVSGFEQQIGPGLKDLAKLAEKLGRLKKIGGQITVMNLLDLRKQLEDVGRLSFEAQALAEEVSGKLARYAVALESTDQTEWWERFRKAFHSGYPPVEGEFPTFQVFPVEVRVDFANELVMINNRTVRALHPEAVAALVEKEWDRLNRERFNAASFAKALVRAYDLLLLELKDKAGGRDPGRAIPLRTLHQTLALKSGVSGYSLNQFAFDVYRLRRSPHMVVDGRRLDFGTSRNRGIVITHPGGRQENLGSLELIPEDQAL</sequence>
<dbReference type="Proteomes" id="UP000533476">
    <property type="component" value="Unassembled WGS sequence"/>
</dbReference>
<dbReference type="AlphaFoldDB" id="A0A7Y0L8V6"/>